<dbReference type="InterPro" id="IPR011060">
    <property type="entry name" value="RibuloseP-bd_barrel"/>
</dbReference>
<dbReference type="HAMAP" id="MF_00135">
    <property type="entry name" value="PRAI"/>
    <property type="match status" value="1"/>
</dbReference>
<organism evidence="11 12">
    <name type="scientific">Paremcibacter congregatus</name>
    <dbReference type="NCBI Taxonomy" id="2043170"/>
    <lineage>
        <taxon>Bacteria</taxon>
        <taxon>Pseudomonadati</taxon>
        <taxon>Pseudomonadota</taxon>
        <taxon>Alphaproteobacteria</taxon>
        <taxon>Emcibacterales</taxon>
        <taxon>Emcibacteraceae</taxon>
        <taxon>Paremcibacter</taxon>
    </lineage>
</organism>
<name>A0A2G4YNR6_9PROT</name>
<dbReference type="SUPFAM" id="SSF51366">
    <property type="entry name" value="Ribulose-phoshate binding barrel"/>
    <property type="match status" value="1"/>
</dbReference>
<keyword evidence="6 9" id="KW-0822">Tryptophan biosynthesis</keyword>
<evidence type="ECO:0000313" key="12">
    <source>
        <dbReference type="Proteomes" id="UP000229730"/>
    </source>
</evidence>
<evidence type="ECO:0000256" key="8">
    <source>
        <dbReference type="ARBA" id="ARBA00023235"/>
    </source>
</evidence>
<evidence type="ECO:0000256" key="3">
    <source>
        <dbReference type="ARBA" id="ARBA00012572"/>
    </source>
</evidence>
<dbReference type="Proteomes" id="UP000229730">
    <property type="component" value="Unassembled WGS sequence"/>
</dbReference>
<dbReference type="PANTHER" id="PTHR42894">
    <property type="entry name" value="N-(5'-PHOSPHORIBOSYL)ANTHRANILATE ISOMERASE"/>
    <property type="match status" value="1"/>
</dbReference>
<keyword evidence="5 9" id="KW-0028">Amino-acid biosynthesis</keyword>
<dbReference type="EC" id="5.3.1.24" evidence="3 9"/>
<evidence type="ECO:0000256" key="1">
    <source>
        <dbReference type="ARBA" id="ARBA00001164"/>
    </source>
</evidence>
<evidence type="ECO:0000256" key="4">
    <source>
        <dbReference type="ARBA" id="ARBA00022272"/>
    </source>
</evidence>
<reference evidence="11 12" key="1">
    <citation type="submission" date="2017-10" db="EMBL/GenBank/DDBJ databases">
        <title>Frigbacter circumglobatus gen. nov. sp. nov., isolated from sediment cultured in situ.</title>
        <authorList>
            <person name="Zhao Z."/>
        </authorList>
    </citation>
    <scope>NUCLEOTIDE SEQUENCE [LARGE SCALE GENOMIC DNA]</scope>
    <source>
        <strain evidence="11 12">ZYL</strain>
    </source>
</reference>
<evidence type="ECO:0000256" key="9">
    <source>
        <dbReference type="HAMAP-Rule" id="MF_00135"/>
    </source>
</evidence>
<evidence type="ECO:0000256" key="6">
    <source>
        <dbReference type="ARBA" id="ARBA00022822"/>
    </source>
</evidence>
<dbReference type="Gene3D" id="3.20.20.70">
    <property type="entry name" value="Aldolase class I"/>
    <property type="match status" value="1"/>
</dbReference>
<dbReference type="InParanoid" id="A0A2G4YNR6"/>
<evidence type="ECO:0000259" key="10">
    <source>
        <dbReference type="Pfam" id="PF00697"/>
    </source>
</evidence>
<proteinExistence type="inferred from homology"/>
<evidence type="ECO:0000256" key="7">
    <source>
        <dbReference type="ARBA" id="ARBA00023141"/>
    </source>
</evidence>
<dbReference type="Pfam" id="PF00697">
    <property type="entry name" value="PRAI"/>
    <property type="match status" value="1"/>
</dbReference>
<protein>
    <recommendedName>
        <fullName evidence="4 9">N-(5'-phosphoribosyl)anthranilate isomerase</fullName>
        <shortName evidence="9">PRAI</shortName>
        <ecNumber evidence="3 9">5.3.1.24</ecNumber>
    </recommendedName>
</protein>
<dbReference type="CDD" id="cd00405">
    <property type="entry name" value="PRAI"/>
    <property type="match status" value="1"/>
</dbReference>
<keyword evidence="8 9" id="KW-0413">Isomerase</keyword>
<dbReference type="NCBIfam" id="NF002295">
    <property type="entry name" value="PRK01222.1-1"/>
    <property type="match status" value="1"/>
</dbReference>
<feature type="domain" description="N-(5'phosphoribosyl) anthranilate isomerase (PRAI)" evidence="10">
    <location>
        <begin position="6"/>
        <end position="211"/>
    </location>
</feature>
<dbReference type="AlphaFoldDB" id="A0A2G4YNR6"/>
<sequence length="225" mass="24524">MTSVQAKICGITTRDSLEVAVRNGARYIGFVFFDRSPRNISLAEARALAAHVPDHVTLCGVFVNPADADLAATLDRVPLGLIQLHGSESPERVREVKDRFQLPVMKAFAVRGKDDITRADQYATIADMLLFDAKAPENMTDALPGGNGLSFDWRLIKDHDWSVPWMLSGGLTPENVNDALRQSGAHMVDVSSGVEDHPGVKSLDKISTFLKAVQSHKAKATRNCS</sequence>
<comment type="caution">
    <text evidence="11">The sequence shown here is derived from an EMBL/GenBank/DDBJ whole genome shotgun (WGS) entry which is preliminary data.</text>
</comment>
<evidence type="ECO:0000256" key="5">
    <source>
        <dbReference type="ARBA" id="ARBA00022605"/>
    </source>
</evidence>
<comment type="pathway">
    <text evidence="2 9">Amino-acid biosynthesis; L-tryptophan biosynthesis; L-tryptophan from chorismate: step 3/5.</text>
</comment>
<evidence type="ECO:0000256" key="2">
    <source>
        <dbReference type="ARBA" id="ARBA00004664"/>
    </source>
</evidence>
<dbReference type="UniPathway" id="UPA00035">
    <property type="reaction ID" value="UER00042"/>
</dbReference>
<comment type="catalytic activity">
    <reaction evidence="1 9">
        <text>N-(5-phospho-beta-D-ribosyl)anthranilate = 1-(2-carboxyphenylamino)-1-deoxy-D-ribulose 5-phosphate</text>
        <dbReference type="Rhea" id="RHEA:21540"/>
        <dbReference type="ChEBI" id="CHEBI:18277"/>
        <dbReference type="ChEBI" id="CHEBI:58613"/>
        <dbReference type="EC" id="5.3.1.24"/>
    </reaction>
</comment>
<dbReference type="OrthoDB" id="9796196at2"/>
<accession>A0A2G4YNR6</accession>
<evidence type="ECO:0000313" key="11">
    <source>
        <dbReference type="EMBL" id="PHZ83947.1"/>
    </source>
</evidence>
<dbReference type="GO" id="GO:0004640">
    <property type="term" value="F:phosphoribosylanthranilate isomerase activity"/>
    <property type="evidence" value="ECO:0007669"/>
    <property type="project" value="UniProtKB-UniRule"/>
</dbReference>
<dbReference type="EMBL" id="PDEM01000029">
    <property type="protein sequence ID" value="PHZ83947.1"/>
    <property type="molecule type" value="Genomic_DNA"/>
</dbReference>
<gene>
    <name evidence="9" type="primary">trpF</name>
    <name evidence="11" type="ORF">CRD36_14130</name>
</gene>
<dbReference type="InterPro" id="IPR044643">
    <property type="entry name" value="TrpF_fam"/>
</dbReference>
<dbReference type="PANTHER" id="PTHR42894:SF1">
    <property type="entry name" value="N-(5'-PHOSPHORIBOSYL)ANTHRANILATE ISOMERASE"/>
    <property type="match status" value="1"/>
</dbReference>
<comment type="similarity">
    <text evidence="9">Belongs to the TrpF family.</text>
</comment>
<dbReference type="GO" id="GO:0000162">
    <property type="term" value="P:L-tryptophan biosynthetic process"/>
    <property type="evidence" value="ECO:0007669"/>
    <property type="project" value="UniProtKB-UniRule"/>
</dbReference>
<dbReference type="RefSeq" id="WP_099474366.1">
    <property type="nucleotide sequence ID" value="NZ_CP041025.1"/>
</dbReference>
<dbReference type="InterPro" id="IPR001240">
    <property type="entry name" value="PRAI_dom"/>
</dbReference>
<dbReference type="InterPro" id="IPR013785">
    <property type="entry name" value="Aldolase_TIM"/>
</dbReference>
<keyword evidence="12" id="KW-1185">Reference proteome</keyword>
<keyword evidence="7 9" id="KW-0057">Aromatic amino acid biosynthesis</keyword>